<protein>
    <recommendedName>
        <fullName evidence="4">Lipoprotein</fullName>
    </recommendedName>
</protein>
<evidence type="ECO:0008006" key="4">
    <source>
        <dbReference type="Google" id="ProtNLM"/>
    </source>
</evidence>
<feature type="signal peptide" evidence="1">
    <location>
        <begin position="1"/>
        <end position="21"/>
    </location>
</feature>
<dbReference type="AlphaFoldDB" id="A0A344TP04"/>
<keyword evidence="3" id="KW-1185">Reference proteome</keyword>
<gene>
    <name evidence="2" type="ORF">DR864_22835</name>
</gene>
<sequence length="151" mass="17567">MTSRLFSFLFLLLFMACHRPADNVQEAQTRLTSVPKWEIQEILMDEAPIFKDGKSVPHISGVEFDTYMDWVRFLPDGSFEGHFKGATDTKKFQWEAYVKQNVIALRDTSTKTGGWNIYPRNVYEDGFEMETRSSVYDPPRVTKLTLKFKPL</sequence>
<reference evidence="2 3" key="1">
    <citation type="submission" date="2018-07" db="EMBL/GenBank/DDBJ databases">
        <title>Genome sequencing of Runella.</title>
        <authorList>
            <person name="Baek M.-G."/>
            <person name="Yi H."/>
        </authorList>
    </citation>
    <scope>NUCLEOTIDE SEQUENCE [LARGE SCALE GENOMIC DNA]</scope>
    <source>
        <strain evidence="2 3">HYN0085</strain>
    </source>
</reference>
<keyword evidence="1" id="KW-0732">Signal</keyword>
<dbReference type="Proteomes" id="UP000251993">
    <property type="component" value="Chromosome"/>
</dbReference>
<dbReference type="OrthoDB" id="957239at2"/>
<feature type="chain" id="PRO_5016748577" description="Lipoprotein" evidence="1">
    <location>
        <begin position="22"/>
        <end position="151"/>
    </location>
</feature>
<evidence type="ECO:0000313" key="3">
    <source>
        <dbReference type="Proteomes" id="UP000251993"/>
    </source>
</evidence>
<dbReference type="RefSeq" id="WP_114069138.1">
    <property type="nucleotide sequence ID" value="NZ_CP030850.1"/>
</dbReference>
<name>A0A344TP04_9BACT</name>
<dbReference type="EMBL" id="CP030850">
    <property type="protein sequence ID" value="AXE20375.1"/>
    <property type="molecule type" value="Genomic_DNA"/>
</dbReference>
<accession>A0A344TP04</accession>
<evidence type="ECO:0000313" key="2">
    <source>
        <dbReference type="EMBL" id="AXE20375.1"/>
    </source>
</evidence>
<dbReference type="KEGG" id="run:DR864_22835"/>
<organism evidence="2 3">
    <name type="scientific">Runella rosea</name>
    <dbReference type="NCBI Taxonomy" id="2259595"/>
    <lineage>
        <taxon>Bacteria</taxon>
        <taxon>Pseudomonadati</taxon>
        <taxon>Bacteroidota</taxon>
        <taxon>Cytophagia</taxon>
        <taxon>Cytophagales</taxon>
        <taxon>Spirosomataceae</taxon>
        <taxon>Runella</taxon>
    </lineage>
</organism>
<dbReference type="PROSITE" id="PS51257">
    <property type="entry name" value="PROKAR_LIPOPROTEIN"/>
    <property type="match status" value="1"/>
</dbReference>
<evidence type="ECO:0000256" key="1">
    <source>
        <dbReference type="SAM" id="SignalP"/>
    </source>
</evidence>
<proteinExistence type="predicted"/>